<sequence length="348" mass="38316">MNNWFDRLHNALEARGWNPVILTTPTGRLLITEYNARLFALELNNTGSNLLYHDPAHEDPDSGAGLLGGDRLWIAPEVAYYWPTLEHAREDANKYAAPPPSVDPGSYTTTDVSATHTAYTARVTLTDSRVDKSIDFTVNRLFRTAETLTGLPPEVTCMSFALENRITLNAGDPGAIAGAWSICQLPAGGTLHCPTIHRPNHVTSYYEPFRDRVEITDRGVRFRIDGKAKTKLGLTATDSNGRMGYYRENGAAATLLLRAFPVLPGEPYVDVPIDADKNARRGTDVFQAYNHSEGPDTFGEMEYHDPALVVGQQPETRSGTSITHALSGPSESLREIGRDFLGMPVQRM</sequence>
<dbReference type="EMBL" id="CP036280">
    <property type="protein sequence ID" value="QDU71281.1"/>
    <property type="molecule type" value="Genomic_DNA"/>
</dbReference>
<dbReference type="AlphaFoldDB" id="A0A518BWE9"/>
<reference evidence="1 2" key="1">
    <citation type="submission" date="2019-02" db="EMBL/GenBank/DDBJ databases">
        <title>Deep-cultivation of Planctomycetes and their phenomic and genomic characterization uncovers novel biology.</title>
        <authorList>
            <person name="Wiegand S."/>
            <person name="Jogler M."/>
            <person name="Boedeker C."/>
            <person name="Pinto D."/>
            <person name="Vollmers J."/>
            <person name="Rivas-Marin E."/>
            <person name="Kohn T."/>
            <person name="Peeters S.H."/>
            <person name="Heuer A."/>
            <person name="Rast P."/>
            <person name="Oberbeckmann S."/>
            <person name="Bunk B."/>
            <person name="Jeske O."/>
            <person name="Meyerdierks A."/>
            <person name="Storesund J.E."/>
            <person name="Kallscheuer N."/>
            <person name="Luecker S."/>
            <person name="Lage O.M."/>
            <person name="Pohl T."/>
            <person name="Merkel B.J."/>
            <person name="Hornburger P."/>
            <person name="Mueller R.-W."/>
            <person name="Bruemmer F."/>
            <person name="Labrenz M."/>
            <person name="Spormann A.M."/>
            <person name="Op den Camp H."/>
            <person name="Overmann J."/>
            <person name="Amann R."/>
            <person name="Jetten M.S.M."/>
            <person name="Mascher T."/>
            <person name="Medema M.H."/>
            <person name="Devos D.P."/>
            <person name="Kaster A.-K."/>
            <person name="Ovreas L."/>
            <person name="Rohde M."/>
            <person name="Galperin M.Y."/>
            <person name="Jogler C."/>
        </authorList>
    </citation>
    <scope>NUCLEOTIDE SEQUENCE [LARGE SCALE GENOMIC DNA]</scope>
    <source>
        <strain evidence="1 2">Pan265</strain>
    </source>
</reference>
<dbReference type="Pfam" id="PF20583">
    <property type="entry name" value="DUF6786"/>
    <property type="match status" value="1"/>
</dbReference>
<accession>A0A518BWE9</accession>
<dbReference type="RefSeq" id="WP_145445435.1">
    <property type="nucleotide sequence ID" value="NZ_CP036280.1"/>
</dbReference>
<dbReference type="OrthoDB" id="266444at2"/>
<dbReference type="KEGG" id="mcad:Pan265_11300"/>
<dbReference type="InterPro" id="IPR046713">
    <property type="entry name" value="DUF6786"/>
</dbReference>
<organism evidence="1 2">
    <name type="scientific">Mucisphaera calidilacus</name>
    <dbReference type="NCBI Taxonomy" id="2527982"/>
    <lineage>
        <taxon>Bacteria</taxon>
        <taxon>Pseudomonadati</taxon>
        <taxon>Planctomycetota</taxon>
        <taxon>Phycisphaerae</taxon>
        <taxon>Phycisphaerales</taxon>
        <taxon>Phycisphaeraceae</taxon>
        <taxon>Mucisphaera</taxon>
    </lineage>
</organism>
<name>A0A518BWE9_9BACT</name>
<keyword evidence="2" id="KW-1185">Reference proteome</keyword>
<proteinExistence type="predicted"/>
<evidence type="ECO:0000313" key="2">
    <source>
        <dbReference type="Proteomes" id="UP000320386"/>
    </source>
</evidence>
<protein>
    <submittedName>
        <fullName evidence="1">Uncharacterized protein</fullName>
    </submittedName>
</protein>
<dbReference type="Proteomes" id="UP000320386">
    <property type="component" value="Chromosome"/>
</dbReference>
<evidence type="ECO:0000313" key="1">
    <source>
        <dbReference type="EMBL" id="QDU71281.1"/>
    </source>
</evidence>
<gene>
    <name evidence="1" type="ORF">Pan265_11300</name>
</gene>